<evidence type="ECO:0000313" key="3">
    <source>
        <dbReference type="EMBL" id="SMR57197.1"/>
    </source>
</evidence>
<organism evidence="3 4">
    <name type="scientific">Zymoseptoria tritici ST99CH_1E4</name>
    <dbReference type="NCBI Taxonomy" id="1276532"/>
    <lineage>
        <taxon>Eukaryota</taxon>
        <taxon>Fungi</taxon>
        <taxon>Dikarya</taxon>
        <taxon>Ascomycota</taxon>
        <taxon>Pezizomycotina</taxon>
        <taxon>Dothideomycetes</taxon>
        <taxon>Dothideomycetidae</taxon>
        <taxon>Mycosphaerellales</taxon>
        <taxon>Mycosphaerellaceae</taxon>
        <taxon>Zymoseptoria</taxon>
    </lineage>
</organism>
<feature type="signal peptide" evidence="2">
    <location>
        <begin position="1"/>
        <end position="21"/>
    </location>
</feature>
<dbReference type="AlphaFoldDB" id="A0A2H1GUF9"/>
<sequence length="398" mass="39371">MRLLTLAAAWSFHSLLTHSQAISPEVRTATAYDCTTLPGAASQTCGYVNDTPVCLTASEGGVGGTTTVKQTVTQSAGGSSSSAGATFDPTFQSIISSSSGSSSAGATFDPAFPSVITSSPGGNTAVSSSSAGNTFDPIFPPAETSTAATEAPAESTVIVVPVPQESSTATETEEGFITLPVPQASPTGTEEGFITLPVPQASPTETEEGFITLPVPNSSAGSAASSSTEEATVDPFPGSQDSSTASVISTGDITSTASTFTSTSTTSTSATASSAPSSCASLAANGNISTESGFPFNLTCDSISTTLSGTPIPEYPTADSARSFQACMDACAYYFNGERGVCVGFGFVEETASGCVVLSAGGETVVRGAVGVLVEETEPGQGGASSSSGVTTTPSTTA</sequence>
<dbReference type="Proteomes" id="UP000245764">
    <property type="component" value="Chromosome 8"/>
</dbReference>
<dbReference type="EMBL" id="LT854260">
    <property type="protein sequence ID" value="SMR57197.1"/>
    <property type="molecule type" value="Genomic_DNA"/>
</dbReference>
<proteinExistence type="predicted"/>
<protein>
    <recommendedName>
        <fullName evidence="5">Apple domain-containing protein</fullName>
    </recommendedName>
</protein>
<evidence type="ECO:0000313" key="4">
    <source>
        <dbReference type="Proteomes" id="UP000245764"/>
    </source>
</evidence>
<evidence type="ECO:0000256" key="2">
    <source>
        <dbReference type="SAM" id="SignalP"/>
    </source>
</evidence>
<feature type="compositionally biased region" description="Polar residues" evidence="1">
    <location>
        <begin position="239"/>
        <end position="253"/>
    </location>
</feature>
<feature type="region of interest" description="Disordered" evidence="1">
    <location>
        <begin position="165"/>
        <end position="276"/>
    </location>
</feature>
<feature type="region of interest" description="Disordered" evidence="1">
    <location>
        <begin position="376"/>
        <end position="398"/>
    </location>
</feature>
<feature type="compositionally biased region" description="Low complexity" evidence="1">
    <location>
        <begin position="254"/>
        <end position="276"/>
    </location>
</feature>
<feature type="chain" id="PRO_5013708865" description="Apple domain-containing protein" evidence="2">
    <location>
        <begin position="22"/>
        <end position="398"/>
    </location>
</feature>
<keyword evidence="2" id="KW-0732">Signal</keyword>
<evidence type="ECO:0000256" key="1">
    <source>
        <dbReference type="SAM" id="MobiDB-lite"/>
    </source>
</evidence>
<feature type="compositionally biased region" description="Low complexity" evidence="1">
    <location>
        <begin position="218"/>
        <end position="230"/>
    </location>
</feature>
<name>A0A2H1GUF9_ZYMTR</name>
<feature type="compositionally biased region" description="Low complexity" evidence="1">
    <location>
        <begin position="384"/>
        <end position="398"/>
    </location>
</feature>
<gene>
    <name evidence="3" type="ORF">ZT1E4_G8794</name>
</gene>
<evidence type="ECO:0008006" key="5">
    <source>
        <dbReference type="Google" id="ProtNLM"/>
    </source>
</evidence>
<reference evidence="4" key="1">
    <citation type="submission" date="2017-05" db="EMBL/GenBank/DDBJ databases">
        <authorList>
            <person name="Song R."/>
            <person name="Chenine A.L."/>
            <person name="Ruprecht R.M."/>
        </authorList>
    </citation>
    <scope>NUCLEOTIDE SEQUENCE [LARGE SCALE GENOMIC DNA]</scope>
</reference>
<accession>A0A2H1GUF9</accession>